<proteinExistence type="predicted"/>
<accession>A0A7R9JIZ5</accession>
<protein>
    <submittedName>
        <fullName evidence="1">(California timema) hypothetical protein</fullName>
    </submittedName>
</protein>
<dbReference type="EMBL" id="OE197095">
    <property type="protein sequence ID" value="CAD7580148.1"/>
    <property type="molecule type" value="Genomic_DNA"/>
</dbReference>
<reference evidence="1" key="1">
    <citation type="submission" date="2020-11" db="EMBL/GenBank/DDBJ databases">
        <authorList>
            <person name="Tran Van P."/>
        </authorList>
    </citation>
    <scope>NUCLEOTIDE SEQUENCE</scope>
</reference>
<sequence>MVLSQVFVATSQVLACARPRERGDPVTGVVDPGLHCKEVPDSS</sequence>
<evidence type="ECO:0000313" key="1">
    <source>
        <dbReference type="EMBL" id="CAD7580148.1"/>
    </source>
</evidence>
<dbReference type="AlphaFoldDB" id="A0A7R9JIZ5"/>
<name>A0A7R9JIZ5_TIMCA</name>
<organism evidence="1">
    <name type="scientific">Timema californicum</name>
    <name type="common">California timema</name>
    <name type="synonym">Walking stick</name>
    <dbReference type="NCBI Taxonomy" id="61474"/>
    <lineage>
        <taxon>Eukaryota</taxon>
        <taxon>Metazoa</taxon>
        <taxon>Ecdysozoa</taxon>
        <taxon>Arthropoda</taxon>
        <taxon>Hexapoda</taxon>
        <taxon>Insecta</taxon>
        <taxon>Pterygota</taxon>
        <taxon>Neoptera</taxon>
        <taxon>Polyneoptera</taxon>
        <taxon>Phasmatodea</taxon>
        <taxon>Timematodea</taxon>
        <taxon>Timematoidea</taxon>
        <taxon>Timematidae</taxon>
        <taxon>Timema</taxon>
    </lineage>
</organism>
<gene>
    <name evidence="1" type="ORF">TCMB3V08_LOCUS12681</name>
</gene>